<feature type="region of interest" description="Disordered" evidence="1">
    <location>
        <begin position="915"/>
        <end position="969"/>
    </location>
</feature>
<feature type="region of interest" description="Disordered" evidence="1">
    <location>
        <begin position="475"/>
        <end position="539"/>
    </location>
</feature>
<accession>A0A1Q9F0L9</accession>
<feature type="compositionally biased region" description="Acidic residues" evidence="1">
    <location>
        <begin position="475"/>
        <end position="510"/>
    </location>
</feature>
<dbReference type="Gene3D" id="3.60.10.10">
    <property type="entry name" value="Endonuclease/exonuclease/phosphatase"/>
    <property type="match status" value="1"/>
</dbReference>
<dbReference type="Gene3D" id="3.30.420.10">
    <property type="entry name" value="Ribonuclease H-like superfamily/Ribonuclease H"/>
    <property type="match status" value="1"/>
</dbReference>
<evidence type="ECO:0000256" key="1">
    <source>
        <dbReference type="SAM" id="MobiDB-lite"/>
    </source>
</evidence>
<feature type="compositionally biased region" description="Low complexity" evidence="1">
    <location>
        <begin position="926"/>
        <end position="935"/>
    </location>
</feature>
<protein>
    <submittedName>
        <fullName evidence="2">Uncharacterized protein</fullName>
    </submittedName>
</protein>
<dbReference type="InterPro" id="IPR036691">
    <property type="entry name" value="Endo/exonu/phosph_ase_sf"/>
</dbReference>
<dbReference type="InterPro" id="IPR002156">
    <property type="entry name" value="RNaseH_domain"/>
</dbReference>
<proteinExistence type="predicted"/>
<organism evidence="2 3">
    <name type="scientific">Symbiodinium microadriaticum</name>
    <name type="common">Dinoflagellate</name>
    <name type="synonym">Zooxanthella microadriatica</name>
    <dbReference type="NCBI Taxonomy" id="2951"/>
    <lineage>
        <taxon>Eukaryota</taxon>
        <taxon>Sar</taxon>
        <taxon>Alveolata</taxon>
        <taxon>Dinophyceae</taxon>
        <taxon>Suessiales</taxon>
        <taxon>Symbiodiniaceae</taxon>
        <taxon>Symbiodinium</taxon>
    </lineage>
</organism>
<dbReference type="SUPFAM" id="SSF56219">
    <property type="entry name" value="DNase I-like"/>
    <property type="match status" value="1"/>
</dbReference>
<dbReference type="EMBL" id="LSRX01000031">
    <property type="protein sequence ID" value="OLQ13230.1"/>
    <property type="molecule type" value="Genomic_DNA"/>
</dbReference>
<comment type="caution">
    <text evidence="2">The sequence shown here is derived from an EMBL/GenBank/DDBJ whole genome shotgun (WGS) entry which is preliminary data.</text>
</comment>
<evidence type="ECO:0000313" key="2">
    <source>
        <dbReference type="EMBL" id="OLQ13230.1"/>
    </source>
</evidence>
<keyword evidence="3" id="KW-1185">Reference proteome</keyword>
<dbReference type="SUPFAM" id="SSF53098">
    <property type="entry name" value="Ribonuclease H-like"/>
    <property type="match status" value="1"/>
</dbReference>
<dbReference type="InterPro" id="IPR036397">
    <property type="entry name" value="RNaseH_sf"/>
</dbReference>
<feature type="compositionally biased region" description="Polar residues" evidence="1">
    <location>
        <begin position="528"/>
        <end position="538"/>
    </location>
</feature>
<dbReference type="OrthoDB" id="445826at2759"/>
<evidence type="ECO:0000313" key="3">
    <source>
        <dbReference type="Proteomes" id="UP000186817"/>
    </source>
</evidence>
<dbReference type="Proteomes" id="UP000186817">
    <property type="component" value="Unassembled WGS sequence"/>
</dbReference>
<name>A0A1Q9F0L9_SYMMI</name>
<gene>
    <name evidence="2" type="ORF">AK812_SmicGene2817</name>
</gene>
<dbReference type="GO" id="GO:0004523">
    <property type="term" value="F:RNA-DNA hybrid ribonuclease activity"/>
    <property type="evidence" value="ECO:0007669"/>
    <property type="project" value="InterPro"/>
</dbReference>
<dbReference type="PROSITE" id="PS50879">
    <property type="entry name" value="RNASE_H_1"/>
    <property type="match status" value="1"/>
</dbReference>
<dbReference type="InterPro" id="IPR012337">
    <property type="entry name" value="RNaseH-like_sf"/>
</dbReference>
<sequence length="2345" mass="255027">MRAIPGRRSPLGKLAGLPSLGVPILPLRALGQATNASCCVLDWKPQQAATPRVRPTKQAIPPARRRLTHWGQLTTFLIFWLRLPVCVWAAPKGLSEAARDISAFADLCPEAIPVTSSQQSQLPMTDLDAAAIGDPAREPHAAAEPVPDGTPVSHQCIGLPRPIPGRGMPVAEELAELPCFAYVVCPFFQPELLNFDLAIPCEALDVARQVRRHISQLALSFADVVTPAFPQPTLDFTTFVVHPDWLTFAGLSAVVLDLRLCPLNCAGPIIASYVTRPTNLAELSREAGMFSTRRCDIYVGDSTTPLDPDDTVLLEFPEVLPAASVMLLHSTGRYHLNRVPPSGVALEESAVRLVGVDRMDVVFVQAENGLSGVSHRGANVHSVVALAPSNDIVAGHTLVFLDFRQIAAPAQFVMLPSEYLAYVTLDGLLPRQPPKGWRLSVLGGKRRRHYFKVRHGETLCIGFVHEQQVEDELLSESLSDDDSDGDQPDDHDEDEAGDDAEPTDDDDDDSQTSTRSRSRHAHERSKEPSPSSDRSFNGTLLMKSSGKELLQGERMPRGIFVPAHDLWRPPPGPEADILPQHVDVLFLVFTPDYAPSAITVPLRLPIAVAQALAALQSARPALERSRFGRLVPVHMQPAFEYGCVIALPEWATGTYVLMDLLKVNGGLFCSFVAPVLNRSSLLVIAGLDRGSDVIVFIADRPEPLRDAEDIALSTGFCVTFVPRAQAPFAAASLEDLLQDPRGWDTRGFFNGNAPGILGRWMHILCDGEPSWLQVDPPLNMPLRTLIAATIERPVDGLTVQVTRPRIADYYDRGYLAQSVVAATDIAPLGESDPDKRVIYFIDLRPILCDLSWGFAPFGRVAARPMVDILDARSPAGFRTQISGGRPIHTDDGLFFGVDPGTVLIVDFVPREVFSSDTEESHHSDDSMSSSDSSSDSDTDGPPTNPPPCQGSGTGEAPHDHANSAAGDSDTSGVSSCAAWLAVAASFLRLFGNEGKLQAHYAARALLEVLEEHFADRPHPDTCEVEAGPTSAVQDWLPLRGHHGPEPQVSIGDTKLGFTWHQLWTLTDAKVTMTVWDEGHPHLRQLYNQLPAAIDAAAAAYGPCDAIIFTDGSFTPGTDEHGPIAGWATVLVQPHQRWVGTAHGSVPFWALGCQEALSAYAAECFALTLALLISAVEFPDMQFVFCSDCVSALYGAAGRYACGTGGVAQAMSSAAAFRRGTSHARDNFVYVPGHQGHFFNEAADLLAKAGAAMPETASCLSLDEERALKTMMAEVPKAQVCINALQEPPSLPSYAILEVPSAPSGGAVFASDNFSVCHEDPRRIFVRFCQGHFTILFCALHAPHRAHERDSITTWWNHTHALLAQHRRNDPVVLAGDMNSSVGSVPSRYVSTCAAETEDLAGELFHAALRDCECWLPCTFGDFQSGPSATYTQKRNGKPCRPDFIAIPDGWGDSGTKAWVEHGVHVAAAGIDHLATCVSVCQSFELPGFQSSKTRRRIRPQVFCDPANREQVTLALQSAPHVGWHVSAHAHAAMLVKHLQDEFLKISSHAQRRPIHVYIQEHTWALQKRVTYQKRSLARLQQHRTTALLAFCLSVWRTPAGRCEPDVDPNVTPWSGNWDLQACVSSILHLYHIRIGSKHLRKACRQDRDAYISSLADKLATCPTGEVYASLHKLLCHKRKKAYAPEPLPKVRDADGNVCPDPQAAQSRWREYFAAMEAGSCMSVQTLADTVLDDQSGVWPAPTDVQGLPNATDLIRLMLSSKANKAAGMDGLPNELLRNFAPESAQALQPLLYKLVFRGAEALGMKGGMAVWFHKGKGAKDLCESYRQILLLPCFAKILHQAVRPSMRDLFQASTPPLQIGGKPGQSVCFGAHLVRAFLRHNACLKRSCFVLFTDIATAFYAVVRQLIAARQTDSAASPALSEDICQGLGLSAEDIAQLRWHAQQPSSMRQAGASPWLEAVAERLSANTWFMLKGDTAAILTARGTRPGSSWADILFGMVISRVLQERDALEATGPSSSLSKPKVPWDGRYVLSPCSSDSGHIELGDLVWADDVATMRVCDSSDKLAYGIAVSSGSLCDASASFGFRLSFGPNKTDTMVKSKQCENMSAQAWAKFAEGSWPGLNMRELRAFGGRLLDAFFLKRLGMTKCLLASLQALSECDDTAVWETVADFVEPLQTLRATVQHWRDLAPDCDWIQQSAANVLLLLDPELIGDPDPAQTSKACRHAFSQDLPPEWKKIPSFCIPTSDVGPCFELAPPPPVVLDPRSATSVRLKTGRAYSAWLEQACAVLAKGLAVAQAEQCSFKVLCPNFELCLGPASEWLKAAGFIFWPGGVVSSDFVSPEFNC</sequence>
<dbReference type="GO" id="GO:0003676">
    <property type="term" value="F:nucleic acid binding"/>
    <property type="evidence" value="ECO:0007669"/>
    <property type="project" value="InterPro"/>
</dbReference>
<reference evidence="2 3" key="1">
    <citation type="submission" date="2016-02" db="EMBL/GenBank/DDBJ databases">
        <title>Genome analysis of coral dinoflagellate symbionts highlights evolutionary adaptations to a symbiotic lifestyle.</title>
        <authorList>
            <person name="Aranda M."/>
            <person name="Li Y."/>
            <person name="Liew Y.J."/>
            <person name="Baumgarten S."/>
            <person name="Simakov O."/>
            <person name="Wilson M."/>
            <person name="Piel J."/>
            <person name="Ashoor H."/>
            <person name="Bougouffa S."/>
            <person name="Bajic V.B."/>
            <person name="Ryu T."/>
            <person name="Ravasi T."/>
            <person name="Bayer T."/>
            <person name="Micklem G."/>
            <person name="Kim H."/>
            <person name="Bhak J."/>
            <person name="Lajeunesse T.C."/>
            <person name="Voolstra C.R."/>
        </authorList>
    </citation>
    <scope>NUCLEOTIDE SEQUENCE [LARGE SCALE GENOMIC DNA]</scope>
    <source>
        <strain evidence="2 3">CCMP2467</strain>
    </source>
</reference>